<dbReference type="NCBIfam" id="TIGR00674">
    <property type="entry name" value="dapA"/>
    <property type="match status" value="1"/>
</dbReference>
<keyword evidence="9 12" id="KW-0456">Lyase</keyword>
<dbReference type="HAMAP" id="MF_00418">
    <property type="entry name" value="DapA"/>
    <property type="match status" value="1"/>
</dbReference>
<dbReference type="GO" id="GO:0008840">
    <property type="term" value="F:4-hydroxy-tetrahydrodipicolinate synthase activity"/>
    <property type="evidence" value="ECO:0007669"/>
    <property type="project" value="UniProtKB-UniRule"/>
</dbReference>
<keyword evidence="10 12" id="KW-0704">Schiff base</keyword>
<dbReference type="EC" id="4.3.3.7" evidence="4 12"/>
<evidence type="ECO:0000256" key="15">
    <source>
        <dbReference type="PIRSR" id="PIRSR001365-2"/>
    </source>
</evidence>
<feature type="binding site" evidence="12 15">
    <location>
        <position position="27"/>
    </location>
    <ligand>
        <name>pyruvate</name>
        <dbReference type="ChEBI" id="CHEBI:15361"/>
    </ligand>
</feature>
<evidence type="ECO:0000256" key="11">
    <source>
        <dbReference type="ARBA" id="ARBA00047836"/>
    </source>
</evidence>
<comment type="caution">
    <text evidence="12">Was originally thought to be a dihydrodipicolinate synthase (DHDPS), catalyzing the condensation of (S)-aspartate-beta-semialdehyde [(S)-ASA] and pyruvate to dihydrodipicolinate (DHDP). However, it was shown in E.coli that the product of the enzymatic reaction is not dihydrodipicolinate but in fact (4S)-4-hydroxy-2,3,4,5-tetrahydro-(2S)-dipicolinic acid (HTPA), and that the consecutive dehydration reaction leading to DHDP is not spontaneous but catalyzed by DapB.</text>
</comment>
<comment type="pathway">
    <text evidence="2 12">Amino-acid biosynthesis; L-lysine biosynthesis via DAP pathway; (S)-tetrahydrodipicolinate from L-aspartate: step 3/4.</text>
</comment>
<keyword evidence="5 12" id="KW-0963">Cytoplasm</keyword>
<dbReference type="GO" id="GO:0009089">
    <property type="term" value="P:lysine biosynthetic process via diaminopimelate"/>
    <property type="evidence" value="ECO:0007669"/>
    <property type="project" value="UniProtKB-UniRule"/>
</dbReference>
<feature type="active site" description="Proton donor/acceptor" evidence="12 14">
    <location>
        <position position="116"/>
    </location>
</feature>
<evidence type="ECO:0000256" key="13">
    <source>
        <dbReference type="PIRNR" id="PIRNR001365"/>
    </source>
</evidence>
<gene>
    <name evidence="12 16" type="primary">dapA</name>
    <name evidence="16" type="ORF">GCM10011507_29550</name>
</gene>
<feature type="binding site" evidence="12 15">
    <location>
        <position position="186"/>
    </location>
    <ligand>
        <name>pyruvate</name>
        <dbReference type="ChEBI" id="CHEBI:15361"/>
    </ligand>
</feature>
<dbReference type="PANTHER" id="PTHR12128:SF66">
    <property type="entry name" value="4-HYDROXY-2-OXOGLUTARATE ALDOLASE, MITOCHONDRIAL"/>
    <property type="match status" value="1"/>
</dbReference>
<comment type="caution">
    <text evidence="16">The sequence shown here is derived from an EMBL/GenBank/DDBJ whole genome shotgun (WGS) entry which is preliminary data.</text>
</comment>
<name>A0A916RY98_9BACT</name>
<protein>
    <recommendedName>
        <fullName evidence="4 12">4-hydroxy-tetrahydrodipicolinate synthase</fullName>
        <shortName evidence="12">HTPA synthase</shortName>
        <ecNumber evidence="4 12">4.3.3.7</ecNumber>
    </recommendedName>
</protein>
<evidence type="ECO:0000313" key="16">
    <source>
        <dbReference type="EMBL" id="GGA76260.1"/>
    </source>
</evidence>
<feature type="active site" description="Schiff-base intermediate with substrate" evidence="12 14">
    <location>
        <position position="144"/>
    </location>
</feature>
<comment type="catalytic activity">
    <reaction evidence="11 12">
        <text>L-aspartate 4-semialdehyde + pyruvate = (2S,4S)-4-hydroxy-2,3,4,5-tetrahydrodipicolinate + H2O + H(+)</text>
        <dbReference type="Rhea" id="RHEA:34171"/>
        <dbReference type="ChEBI" id="CHEBI:15361"/>
        <dbReference type="ChEBI" id="CHEBI:15377"/>
        <dbReference type="ChEBI" id="CHEBI:15378"/>
        <dbReference type="ChEBI" id="CHEBI:67139"/>
        <dbReference type="ChEBI" id="CHEBI:537519"/>
        <dbReference type="EC" id="4.3.3.7"/>
    </reaction>
</comment>
<reference evidence="16" key="1">
    <citation type="journal article" date="2014" name="Int. J. Syst. Evol. Microbiol.">
        <title>Complete genome sequence of Corynebacterium casei LMG S-19264T (=DSM 44701T), isolated from a smear-ripened cheese.</title>
        <authorList>
            <consortium name="US DOE Joint Genome Institute (JGI-PGF)"/>
            <person name="Walter F."/>
            <person name="Albersmeier A."/>
            <person name="Kalinowski J."/>
            <person name="Ruckert C."/>
        </authorList>
    </citation>
    <scope>NUCLEOTIDE SEQUENCE</scope>
    <source>
        <strain evidence="16">CGMCC 1.15447</strain>
    </source>
</reference>
<evidence type="ECO:0000256" key="5">
    <source>
        <dbReference type="ARBA" id="ARBA00022490"/>
    </source>
</evidence>
<comment type="function">
    <text evidence="1 12">Catalyzes the condensation of (S)-aspartate-beta-semialdehyde [(S)-ASA] and pyruvate to 4-hydroxy-tetrahydrodipicolinate (HTPA).</text>
</comment>
<accession>A0A916RY98</accession>
<dbReference type="Gene3D" id="3.20.20.70">
    <property type="entry name" value="Aldolase class I"/>
    <property type="match status" value="1"/>
</dbReference>
<evidence type="ECO:0000256" key="9">
    <source>
        <dbReference type="ARBA" id="ARBA00023239"/>
    </source>
</evidence>
<evidence type="ECO:0000256" key="10">
    <source>
        <dbReference type="ARBA" id="ARBA00023270"/>
    </source>
</evidence>
<keyword evidence="6 12" id="KW-0028">Amino-acid biosynthesis</keyword>
<feature type="site" description="Part of a proton relay during catalysis" evidence="12">
    <location>
        <position position="90"/>
    </location>
</feature>
<dbReference type="GO" id="GO:0019877">
    <property type="term" value="P:diaminopimelate biosynthetic process"/>
    <property type="evidence" value="ECO:0007669"/>
    <property type="project" value="UniProtKB-UniRule"/>
</dbReference>
<dbReference type="SMART" id="SM01130">
    <property type="entry name" value="DHDPS"/>
    <property type="match status" value="1"/>
</dbReference>
<dbReference type="PRINTS" id="PR00146">
    <property type="entry name" value="DHPICSNTHASE"/>
</dbReference>
<keyword evidence="7 12" id="KW-0220">Diaminopimelate biosynthesis</keyword>
<dbReference type="PANTHER" id="PTHR12128">
    <property type="entry name" value="DIHYDRODIPICOLINATE SYNTHASE"/>
    <property type="match status" value="1"/>
</dbReference>
<proteinExistence type="inferred from homology"/>
<evidence type="ECO:0000256" key="7">
    <source>
        <dbReference type="ARBA" id="ARBA00022915"/>
    </source>
</evidence>
<evidence type="ECO:0000256" key="12">
    <source>
        <dbReference type="HAMAP-Rule" id="MF_00418"/>
    </source>
</evidence>
<keyword evidence="8 12" id="KW-0457">Lysine biosynthesis</keyword>
<comment type="subcellular location">
    <subcellularLocation>
        <location evidence="12">Cytoplasm</location>
    </subcellularLocation>
</comment>
<feature type="site" description="Part of a proton relay during catalysis" evidence="12">
    <location>
        <position position="26"/>
    </location>
</feature>
<organism evidence="16 17">
    <name type="scientific">Edaphobacter acidisoli</name>
    <dbReference type="NCBI Taxonomy" id="2040573"/>
    <lineage>
        <taxon>Bacteria</taxon>
        <taxon>Pseudomonadati</taxon>
        <taxon>Acidobacteriota</taxon>
        <taxon>Terriglobia</taxon>
        <taxon>Terriglobales</taxon>
        <taxon>Acidobacteriaceae</taxon>
        <taxon>Edaphobacter</taxon>
    </lineage>
</organism>
<dbReference type="PIRSF" id="PIRSF001365">
    <property type="entry name" value="DHDPS"/>
    <property type="match status" value="1"/>
</dbReference>
<dbReference type="Proteomes" id="UP000648801">
    <property type="component" value="Unassembled WGS sequence"/>
</dbReference>
<reference evidence="16" key="2">
    <citation type="submission" date="2020-09" db="EMBL/GenBank/DDBJ databases">
        <authorList>
            <person name="Sun Q."/>
            <person name="Zhou Y."/>
        </authorList>
    </citation>
    <scope>NUCLEOTIDE SEQUENCE</scope>
    <source>
        <strain evidence="16">CGMCC 1.15447</strain>
    </source>
</reference>
<dbReference type="PROSITE" id="PS00666">
    <property type="entry name" value="DHDPS_2"/>
    <property type="match status" value="1"/>
</dbReference>
<sequence>MAESALHALVNWQIESGIEFLVPCGTTGEAATLTEQEWLRVVEIVVGATSGRVPVFAGCTHNATHEAVARARKLAKIHGLTGILTANPFYNKPGQEGQYQHFKAIAEAVELPILLYNIPSRTGTNLEPATVLRLAEIKNIIGVKESSGNIAQITELITTVPRHFKVLAGDDSLALPVMALGGSGLVSVASNAVPAQMARMVRSALDNDWVTARRINRQFFRLMQAHFWEPSPAPVKAVLAMLGRGEDVLRLPMVPVTESTRRKLERIIGELGLFAGVGPTGEDLRMF</sequence>
<evidence type="ECO:0000256" key="4">
    <source>
        <dbReference type="ARBA" id="ARBA00012086"/>
    </source>
</evidence>
<dbReference type="InterPro" id="IPR013785">
    <property type="entry name" value="Aldolase_TIM"/>
</dbReference>
<comment type="subunit">
    <text evidence="12">Homotetramer; dimer of dimers.</text>
</comment>
<dbReference type="CDD" id="cd00950">
    <property type="entry name" value="DHDPS"/>
    <property type="match status" value="1"/>
</dbReference>
<dbReference type="GO" id="GO:0005829">
    <property type="term" value="C:cytosol"/>
    <property type="evidence" value="ECO:0007669"/>
    <property type="project" value="TreeGrafter"/>
</dbReference>
<keyword evidence="17" id="KW-1185">Reference proteome</keyword>
<dbReference type="EMBL" id="BMJB01000002">
    <property type="protein sequence ID" value="GGA76260.1"/>
    <property type="molecule type" value="Genomic_DNA"/>
</dbReference>
<dbReference type="AlphaFoldDB" id="A0A916RY98"/>
<dbReference type="Pfam" id="PF00701">
    <property type="entry name" value="DHDPS"/>
    <property type="match status" value="1"/>
</dbReference>
<evidence type="ECO:0000256" key="14">
    <source>
        <dbReference type="PIRSR" id="PIRSR001365-1"/>
    </source>
</evidence>
<evidence type="ECO:0000313" key="17">
    <source>
        <dbReference type="Proteomes" id="UP000648801"/>
    </source>
</evidence>
<comment type="similarity">
    <text evidence="3 12 13">Belongs to the DapA family.</text>
</comment>
<dbReference type="InterPro" id="IPR002220">
    <property type="entry name" value="DapA-like"/>
</dbReference>
<evidence type="ECO:0000256" key="8">
    <source>
        <dbReference type="ARBA" id="ARBA00023154"/>
    </source>
</evidence>
<dbReference type="SUPFAM" id="SSF51569">
    <property type="entry name" value="Aldolase"/>
    <property type="match status" value="1"/>
</dbReference>
<evidence type="ECO:0000256" key="3">
    <source>
        <dbReference type="ARBA" id="ARBA00007592"/>
    </source>
</evidence>
<dbReference type="InterPro" id="IPR005263">
    <property type="entry name" value="DapA"/>
</dbReference>
<evidence type="ECO:0000256" key="1">
    <source>
        <dbReference type="ARBA" id="ARBA00003294"/>
    </source>
</evidence>
<evidence type="ECO:0000256" key="2">
    <source>
        <dbReference type="ARBA" id="ARBA00005120"/>
    </source>
</evidence>
<evidence type="ECO:0000256" key="6">
    <source>
        <dbReference type="ARBA" id="ARBA00022605"/>
    </source>
</evidence>
<dbReference type="InterPro" id="IPR020625">
    <property type="entry name" value="Schiff_base-form_aldolases_AS"/>
</dbReference>